<accession>A0A8R1Y8Y3</accession>
<evidence type="ECO:0000313" key="2">
    <source>
        <dbReference type="Proteomes" id="UP000005239"/>
    </source>
</evidence>
<dbReference type="Proteomes" id="UP000005239">
    <property type="component" value="Unassembled WGS sequence"/>
</dbReference>
<keyword evidence="2" id="KW-1185">Reference proteome</keyword>
<proteinExistence type="predicted"/>
<reference evidence="2" key="1">
    <citation type="journal article" date="2008" name="Nat. Genet.">
        <title>The Pristionchus pacificus genome provides a unique perspective on nematode lifestyle and parasitism.</title>
        <authorList>
            <person name="Dieterich C."/>
            <person name="Clifton S.W."/>
            <person name="Schuster L.N."/>
            <person name="Chinwalla A."/>
            <person name="Delehaunty K."/>
            <person name="Dinkelacker I."/>
            <person name="Fulton L."/>
            <person name="Fulton R."/>
            <person name="Godfrey J."/>
            <person name="Minx P."/>
            <person name="Mitreva M."/>
            <person name="Roeseler W."/>
            <person name="Tian H."/>
            <person name="Witte H."/>
            <person name="Yang S.P."/>
            <person name="Wilson R.K."/>
            <person name="Sommer R.J."/>
        </authorList>
    </citation>
    <scope>NUCLEOTIDE SEQUENCE [LARGE SCALE GENOMIC DNA]</scope>
    <source>
        <strain evidence="2">PS312</strain>
    </source>
</reference>
<dbReference type="EnsemblMetazoa" id="PPA04954.1">
    <property type="protein sequence ID" value="PPA04954.1"/>
    <property type="gene ID" value="WBGene00094508"/>
</dbReference>
<sequence length="308" mass="35409">MSQEVNDLVEGMDRLWQVSFMDLPDDIIVDIFKLLDLSSQLKMRVNKRLNELQCTVKNVLEEIEINLNSDESELTVTPTTSFAYPRPLELDQLEQGIRRLTANCKIARISIGIADFGLNEDYDRLLEILFSVEADTLCIYPWQAGIFIGAHVNVPNPLDFSQRFRDISIDVFCDSMTVQDLIALRKLMLEGPCKLEWFNVDISLLTRKIFVKDCFGVEIEESLTPHGRCTIYQCDGDLAEPELYVRHEEIYDELKNIEGGLLTSINLDRCDVNAPNCGITFRKCDEKPIAKNKLRLNHRYYSHHADLV</sequence>
<evidence type="ECO:0000313" key="1">
    <source>
        <dbReference type="EnsemblMetazoa" id="PPA04954.1"/>
    </source>
</evidence>
<protein>
    <submittedName>
        <fullName evidence="1">Uncharacterized protein</fullName>
    </submittedName>
</protein>
<gene>
    <name evidence="1" type="primary">WBGene00094508</name>
</gene>
<dbReference type="CDD" id="cd09917">
    <property type="entry name" value="F-box_SF"/>
    <property type="match status" value="1"/>
</dbReference>
<dbReference type="AlphaFoldDB" id="A0A454Y1R0"/>
<name>A0A454Y1R0_PRIPA</name>
<organism evidence="1 2">
    <name type="scientific">Pristionchus pacificus</name>
    <name type="common">Parasitic nematode worm</name>
    <dbReference type="NCBI Taxonomy" id="54126"/>
    <lineage>
        <taxon>Eukaryota</taxon>
        <taxon>Metazoa</taxon>
        <taxon>Ecdysozoa</taxon>
        <taxon>Nematoda</taxon>
        <taxon>Chromadorea</taxon>
        <taxon>Rhabditida</taxon>
        <taxon>Rhabditina</taxon>
        <taxon>Diplogasteromorpha</taxon>
        <taxon>Diplogasteroidea</taxon>
        <taxon>Neodiplogasteridae</taxon>
        <taxon>Pristionchus</taxon>
    </lineage>
</organism>
<accession>A0A454Y1R0</accession>
<reference evidence="1" key="2">
    <citation type="submission" date="2022-06" db="UniProtKB">
        <authorList>
            <consortium name="EnsemblMetazoa"/>
        </authorList>
    </citation>
    <scope>IDENTIFICATION</scope>
    <source>
        <strain evidence="1">PS312</strain>
    </source>
</reference>